<dbReference type="Proteomes" id="UP000443353">
    <property type="component" value="Unassembled WGS sequence"/>
</dbReference>
<keyword evidence="2" id="KW-1185">Reference proteome</keyword>
<evidence type="ECO:0000313" key="2">
    <source>
        <dbReference type="Proteomes" id="UP000443353"/>
    </source>
</evidence>
<protein>
    <submittedName>
        <fullName evidence="1">DUF1566 domain-containing protein</fullName>
    </submittedName>
</protein>
<dbReference type="AlphaFoldDB" id="A0A7X3K8S3"/>
<comment type="caution">
    <text evidence="1">The sequence shown here is derived from an EMBL/GenBank/DDBJ whole genome shotgun (WGS) entry which is preliminary data.</text>
</comment>
<dbReference type="EMBL" id="WSES01000006">
    <property type="protein sequence ID" value="MVW62253.1"/>
    <property type="molecule type" value="Genomic_DNA"/>
</dbReference>
<gene>
    <name evidence="1" type="ORF">GPY61_20155</name>
</gene>
<reference evidence="1 2" key="1">
    <citation type="submission" date="2019-12" db="EMBL/GenBank/DDBJ databases">
        <authorList>
            <person name="Li C."/>
            <person name="Zhao J."/>
        </authorList>
    </citation>
    <scope>NUCLEOTIDE SEQUENCE [LARGE SCALE GENOMIC DNA]</scope>
    <source>
        <strain evidence="1 2">NEAU-DD11</strain>
    </source>
</reference>
<evidence type="ECO:0000313" key="1">
    <source>
        <dbReference type="EMBL" id="MVW62253.1"/>
    </source>
</evidence>
<name>A0A7X3K8S3_9BURK</name>
<proteinExistence type="predicted"/>
<sequence length="123" mass="14004">MGDYLRIQEMLKEGEAYAGLILGKNGESDYHLVLLPDEASDVSWPAAREWAAAQQGELPTRRELALLFANLREGFDRVWYWSNESHDTRPQLVWGQNFASGIQTVYGRPFRGHARAIRRIDAG</sequence>
<accession>A0A7X3K8S3</accession>
<organism evidence="1 2">
    <name type="scientific">Massilia cellulosiltytica</name>
    <dbReference type="NCBI Taxonomy" id="2683234"/>
    <lineage>
        <taxon>Bacteria</taxon>
        <taxon>Pseudomonadati</taxon>
        <taxon>Pseudomonadota</taxon>
        <taxon>Betaproteobacteria</taxon>
        <taxon>Burkholderiales</taxon>
        <taxon>Oxalobacteraceae</taxon>
        <taxon>Telluria group</taxon>
        <taxon>Massilia</taxon>
    </lineage>
</organism>